<evidence type="ECO:0000259" key="4">
    <source>
        <dbReference type="PROSITE" id="PS50172"/>
    </source>
</evidence>
<dbReference type="SUPFAM" id="SSF46565">
    <property type="entry name" value="Chaperone J-domain"/>
    <property type="match status" value="1"/>
</dbReference>
<dbReference type="SUPFAM" id="SSF50156">
    <property type="entry name" value="PDZ domain-like"/>
    <property type="match status" value="1"/>
</dbReference>
<reference evidence="5 6" key="1">
    <citation type="journal article" date="2024" name="Science">
        <title>Giant polyketide synthase enzymes in the biosynthesis of giant marine polyether toxins.</title>
        <authorList>
            <person name="Fallon T.R."/>
            <person name="Shende V.V."/>
            <person name="Wierzbicki I.H."/>
            <person name="Pendleton A.L."/>
            <person name="Watervoot N.F."/>
            <person name="Auber R.P."/>
            <person name="Gonzalez D.J."/>
            <person name="Wisecaver J.H."/>
            <person name="Moore B.S."/>
        </authorList>
    </citation>
    <scope>NUCLEOTIDE SEQUENCE [LARGE SCALE GENOMIC DNA]</scope>
    <source>
        <strain evidence="5 6">12B1</strain>
    </source>
</reference>
<dbReference type="Gene3D" id="2.30.42.10">
    <property type="match status" value="1"/>
</dbReference>
<proteinExistence type="predicted"/>
<keyword evidence="6" id="KW-1185">Reference proteome</keyword>
<dbReference type="InterPro" id="IPR001623">
    <property type="entry name" value="DnaJ_domain"/>
</dbReference>
<dbReference type="Proteomes" id="UP001515480">
    <property type="component" value="Unassembled WGS sequence"/>
</dbReference>
<comment type="caution">
    <text evidence="5">The sequence shown here is derived from an EMBL/GenBank/DDBJ whole genome shotgun (WGS) entry which is preliminary data.</text>
</comment>
<dbReference type="PROSITE" id="PS50076">
    <property type="entry name" value="DNAJ_2"/>
    <property type="match status" value="1"/>
</dbReference>
<dbReference type="EMBL" id="JBGBPQ010000004">
    <property type="protein sequence ID" value="KAL1525712.1"/>
    <property type="molecule type" value="Genomic_DNA"/>
</dbReference>
<feature type="domain" description="BRCT" evidence="4">
    <location>
        <begin position="28"/>
        <end position="84"/>
    </location>
</feature>
<gene>
    <name evidence="5" type="ORF">AB1Y20_020557</name>
</gene>
<feature type="domain" description="PDZ" evidence="3">
    <location>
        <begin position="390"/>
        <end position="440"/>
    </location>
</feature>
<feature type="compositionally biased region" description="Basic and acidic residues" evidence="1">
    <location>
        <begin position="260"/>
        <end position="272"/>
    </location>
</feature>
<dbReference type="SMART" id="SM00271">
    <property type="entry name" value="DnaJ"/>
    <property type="match status" value="1"/>
</dbReference>
<feature type="region of interest" description="Disordered" evidence="1">
    <location>
        <begin position="249"/>
        <end position="272"/>
    </location>
</feature>
<dbReference type="InterPro" id="IPR036420">
    <property type="entry name" value="BRCT_dom_sf"/>
</dbReference>
<dbReference type="Pfam" id="PF00533">
    <property type="entry name" value="BRCT"/>
    <property type="match status" value="1"/>
</dbReference>
<dbReference type="InterPro" id="IPR001478">
    <property type="entry name" value="PDZ"/>
</dbReference>
<evidence type="ECO:0000313" key="5">
    <source>
        <dbReference type="EMBL" id="KAL1525712.1"/>
    </source>
</evidence>
<dbReference type="AlphaFoldDB" id="A0AB34JX91"/>
<dbReference type="SUPFAM" id="SSF52113">
    <property type="entry name" value="BRCT domain"/>
    <property type="match status" value="1"/>
</dbReference>
<dbReference type="InterPro" id="IPR036869">
    <property type="entry name" value="J_dom_sf"/>
</dbReference>
<sequence>MGNHSSTPRIGKLTGANICCLSADGSAKRVEALGGTVVKRVEDATHCMISGKLKSSKDMLAPAVRKKLLLACKCHVPVVGPQWLDQIAKLPADKHWSEAPLEAFTPAVMAEVEKESKRMQVEQQARLMRQRKRRRNNVSEIANSLDESWAFLMREQPAEVEGNELRRAIELSLLDTAVTLRQAMAPGSIPTVSSRTPEQVLGVPIGAPMEEIKEAFKRRALEVHPDKGGRAADFEALLLAYRTLTRGAHGERTSGSARGGHNDTASDRNEPEARLAIQQTMARDEELREHRCMVEELFERHGAKSASFMKKQEQACQALGLSIVDLGASNWNEQGQVMTNQCFYLSLAGSYLGLDVSKKEAESLTGKPLAPRRPVTRLEPKDFAVEKTFVVQLSREAGSLGLQVSLQTKRVQGVSPGTVSDKAGVRQWDRIAKVNGQAFLGHLGAVIAAIPEPSLQLTIERPAQSELPKIIEYEESSRRELQASLHDGASDISLLRQTSLRLKRILEAAVLRAHPEWADSRVGEEVQAFSDFLFYVLDSPTLISELAIAIFDSESGFVEIFMGSKYFKSKSADEQRANLLTIRYVPGHYQALVGHARPTLTELCAVLDEHEVLYVITDG</sequence>
<evidence type="ECO:0000256" key="1">
    <source>
        <dbReference type="SAM" id="MobiDB-lite"/>
    </source>
</evidence>
<feature type="domain" description="J" evidence="2">
    <location>
        <begin position="196"/>
        <end position="259"/>
    </location>
</feature>
<dbReference type="PROSITE" id="PS50106">
    <property type="entry name" value="PDZ"/>
    <property type="match status" value="1"/>
</dbReference>
<organism evidence="5 6">
    <name type="scientific">Prymnesium parvum</name>
    <name type="common">Toxic golden alga</name>
    <dbReference type="NCBI Taxonomy" id="97485"/>
    <lineage>
        <taxon>Eukaryota</taxon>
        <taxon>Haptista</taxon>
        <taxon>Haptophyta</taxon>
        <taxon>Prymnesiophyceae</taxon>
        <taxon>Prymnesiales</taxon>
        <taxon>Prymnesiaceae</taxon>
        <taxon>Prymnesium</taxon>
    </lineage>
</organism>
<dbReference type="InterPro" id="IPR001357">
    <property type="entry name" value="BRCT_dom"/>
</dbReference>
<accession>A0AB34JX91</accession>
<dbReference type="InterPro" id="IPR036034">
    <property type="entry name" value="PDZ_sf"/>
</dbReference>
<evidence type="ECO:0000259" key="2">
    <source>
        <dbReference type="PROSITE" id="PS50076"/>
    </source>
</evidence>
<dbReference type="Gene3D" id="1.10.287.110">
    <property type="entry name" value="DnaJ domain"/>
    <property type="match status" value="1"/>
</dbReference>
<evidence type="ECO:0000313" key="6">
    <source>
        <dbReference type="Proteomes" id="UP001515480"/>
    </source>
</evidence>
<dbReference type="PROSITE" id="PS50172">
    <property type="entry name" value="BRCT"/>
    <property type="match status" value="1"/>
</dbReference>
<dbReference type="Pfam" id="PF00226">
    <property type="entry name" value="DnaJ"/>
    <property type="match status" value="1"/>
</dbReference>
<protein>
    <submittedName>
        <fullName evidence="5">Uncharacterized protein</fullName>
    </submittedName>
</protein>
<evidence type="ECO:0000259" key="3">
    <source>
        <dbReference type="PROSITE" id="PS50106"/>
    </source>
</evidence>
<name>A0AB34JX91_PRYPA</name>
<dbReference type="CDD" id="cd06257">
    <property type="entry name" value="DnaJ"/>
    <property type="match status" value="1"/>
</dbReference>
<dbReference type="SMART" id="SM00228">
    <property type="entry name" value="PDZ"/>
    <property type="match status" value="1"/>
</dbReference>
<dbReference type="Gene3D" id="3.40.50.10190">
    <property type="entry name" value="BRCT domain"/>
    <property type="match status" value="1"/>
</dbReference>